<feature type="non-terminal residue" evidence="2">
    <location>
        <position position="1"/>
    </location>
</feature>
<accession>A0A9N9INS5</accession>
<reference evidence="2" key="1">
    <citation type="submission" date="2021-06" db="EMBL/GenBank/DDBJ databases">
        <authorList>
            <person name="Kallberg Y."/>
            <person name="Tangrot J."/>
            <person name="Rosling A."/>
        </authorList>
    </citation>
    <scope>NUCLEOTIDE SEQUENCE</scope>
    <source>
        <strain evidence="2">IN212</strain>
    </source>
</reference>
<evidence type="ECO:0000313" key="3">
    <source>
        <dbReference type="Proteomes" id="UP000789396"/>
    </source>
</evidence>
<proteinExistence type="predicted"/>
<evidence type="ECO:0000256" key="1">
    <source>
        <dbReference type="SAM" id="MobiDB-lite"/>
    </source>
</evidence>
<feature type="region of interest" description="Disordered" evidence="1">
    <location>
        <begin position="1"/>
        <end position="25"/>
    </location>
</feature>
<keyword evidence="3" id="KW-1185">Reference proteome</keyword>
<name>A0A9N9INS5_9GLOM</name>
<organism evidence="2 3">
    <name type="scientific">Racocetra fulgida</name>
    <dbReference type="NCBI Taxonomy" id="60492"/>
    <lineage>
        <taxon>Eukaryota</taxon>
        <taxon>Fungi</taxon>
        <taxon>Fungi incertae sedis</taxon>
        <taxon>Mucoromycota</taxon>
        <taxon>Glomeromycotina</taxon>
        <taxon>Glomeromycetes</taxon>
        <taxon>Diversisporales</taxon>
        <taxon>Gigasporaceae</taxon>
        <taxon>Racocetra</taxon>
    </lineage>
</organism>
<dbReference type="AlphaFoldDB" id="A0A9N9INS5"/>
<comment type="caution">
    <text evidence="2">The sequence shown here is derived from an EMBL/GenBank/DDBJ whole genome shotgun (WGS) entry which is preliminary data.</text>
</comment>
<dbReference type="Proteomes" id="UP000789396">
    <property type="component" value="Unassembled WGS sequence"/>
</dbReference>
<evidence type="ECO:0000313" key="2">
    <source>
        <dbReference type="EMBL" id="CAG8742463.1"/>
    </source>
</evidence>
<sequence length="118" mass="13679">SETSSDDKDETEEFDSSSINTQVQDSKKLHPLVKCKYCLKKFKRRLATHMQKHTNSCINALESAKTIKKPKLQNLNLTQRQNSNFTQDRLSTELLENLYKDVKNNVSHKIDNIQNITI</sequence>
<gene>
    <name evidence="2" type="ORF">RFULGI_LOCUS12980</name>
</gene>
<dbReference type="EMBL" id="CAJVPZ010032692">
    <property type="protein sequence ID" value="CAG8742463.1"/>
    <property type="molecule type" value="Genomic_DNA"/>
</dbReference>
<protein>
    <submittedName>
        <fullName evidence="2">17959_t:CDS:1</fullName>
    </submittedName>
</protein>
<feature type="non-terminal residue" evidence="2">
    <location>
        <position position="118"/>
    </location>
</feature>